<dbReference type="OrthoDB" id="9796140at2"/>
<dbReference type="AlphaFoldDB" id="A0A429XPF6"/>
<evidence type="ECO:0000313" key="8">
    <source>
        <dbReference type="Proteomes" id="UP000279470"/>
    </source>
</evidence>
<dbReference type="HAMAP" id="MF_00651">
    <property type="entry name" value="Nuclease_YqgF"/>
    <property type="match status" value="1"/>
</dbReference>
<name>A0A429XPF6_9RICK</name>
<dbReference type="GO" id="GO:0016788">
    <property type="term" value="F:hydrolase activity, acting on ester bonds"/>
    <property type="evidence" value="ECO:0007669"/>
    <property type="project" value="UniProtKB-UniRule"/>
</dbReference>
<keyword evidence="2 5" id="KW-0690">Ribosome biogenesis</keyword>
<evidence type="ECO:0000256" key="3">
    <source>
        <dbReference type="ARBA" id="ARBA00022722"/>
    </source>
</evidence>
<dbReference type="InterPro" id="IPR005227">
    <property type="entry name" value="YqgF"/>
</dbReference>
<dbReference type="PANTHER" id="PTHR33317:SF4">
    <property type="entry name" value="POLYNUCLEOTIDYL TRANSFERASE, RIBONUCLEASE H-LIKE SUPERFAMILY PROTEIN"/>
    <property type="match status" value="1"/>
</dbReference>
<feature type="domain" description="YqgF/RNase H-like" evidence="6">
    <location>
        <begin position="19"/>
        <end position="117"/>
    </location>
</feature>
<dbReference type="GO" id="GO:0004518">
    <property type="term" value="F:nuclease activity"/>
    <property type="evidence" value="ECO:0007669"/>
    <property type="project" value="UniProtKB-KW"/>
</dbReference>
<dbReference type="EC" id="3.1.-.-" evidence="5"/>
<evidence type="ECO:0000313" key="7">
    <source>
        <dbReference type="EMBL" id="RST68527.1"/>
    </source>
</evidence>
<comment type="subcellular location">
    <subcellularLocation>
        <location evidence="5">Cytoplasm</location>
    </subcellularLocation>
</comment>
<dbReference type="Pfam" id="PF03652">
    <property type="entry name" value="RuvX"/>
    <property type="match status" value="1"/>
</dbReference>
<gene>
    <name evidence="7" type="primary">ruvX</name>
    <name evidence="7" type="ORF">EIC27_02630</name>
</gene>
<comment type="function">
    <text evidence="5">Could be a nuclease involved in processing of the 5'-end of pre-16S rRNA.</text>
</comment>
<keyword evidence="1 5" id="KW-0963">Cytoplasm</keyword>
<comment type="caution">
    <text evidence="7">The sequence shown here is derived from an EMBL/GenBank/DDBJ whole genome shotgun (WGS) entry which is preliminary data.</text>
</comment>
<evidence type="ECO:0000259" key="6">
    <source>
        <dbReference type="SMART" id="SM00732"/>
    </source>
</evidence>
<keyword evidence="4 5" id="KW-0378">Hydrolase</keyword>
<dbReference type="NCBIfam" id="TIGR00250">
    <property type="entry name" value="RNAse_H_YqgF"/>
    <property type="match status" value="1"/>
</dbReference>
<keyword evidence="8" id="KW-1185">Reference proteome</keyword>
<comment type="similarity">
    <text evidence="5">Belongs to the YqgF HJR family.</text>
</comment>
<keyword evidence="3 5" id="KW-0540">Nuclease</keyword>
<accession>A0A429XPF6</accession>
<evidence type="ECO:0000256" key="5">
    <source>
        <dbReference type="HAMAP-Rule" id="MF_00651"/>
    </source>
</evidence>
<dbReference type="GO" id="GO:0000967">
    <property type="term" value="P:rRNA 5'-end processing"/>
    <property type="evidence" value="ECO:0007669"/>
    <property type="project" value="UniProtKB-UniRule"/>
</dbReference>
<dbReference type="InterPro" id="IPR006641">
    <property type="entry name" value="YqgF/RNaseH-like_dom"/>
</dbReference>
<dbReference type="InterPro" id="IPR012337">
    <property type="entry name" value="RNaseH-like_sf"/>
</dbReference>
<sequence length="149" mass="17055">MIFESKDEFLNKLNKLENFKVLGIDFGTKKSGLAIYNSSIKIVTPLQILQNITQNFNELLKLIDKNCINGIIIGNPIKLNGLDTENTNQINKFTKLLSNSTKLPIILVDERFTTSLANTLMKQANIKRKKRNKIDDLVSAYIILEEFFY</sequence>
<dbReference type="SMART" id="SM00732">
    <property type="entry name" value="YqgFc"/>
    <property type="match status" value="1"/>
</dbReference>
<proteinExistence type="inferred from homology"/>
<dbReference type="SUPFAM" id="SSF53098">
    <property type="entry name" value="Ribonuclease H-like"/>
    <property type="match status" value="1"/>
</dbReference>
<dbReference type="Gene3D" id="3.30.420.140">
    <property type="entry name" value="YqgF/RNase H-like domain"/>
    <property type="match status" value="1"/>
</dbReference>
<dbReference type="PANTHER" id="PTHR33317">
    <property type="entry name" value="POLYNUCLEOTIDYL TRANSFERASE, RIBONUCLEASE H-LIKE SUPERFAMILY PROTEIN"/>
    <property type="match status" value="1"/>
</dbReference>
<dbReference type="InterPro" id="IPR037027">
    <property type="entry name" value="YqgF/RNaseH-like_dom_sf"/>
</dbReference>
<evidence type="ECO:0000256" key="4">
    <source>
        <dbReference type="ARBA" id="ARBA00022801"/>
    </source>
</evidence>
<dbReference type="Proteomes" id="UP000279470">
    <property type="component" value="Unassembled WGS sequence"/>
</dbReference>
<organism evidence="7 8">
    <name type="scientific">Candidatus Aquarickettsia rohweri</name>
    <dbReference type="NCBI Taxonomy" id="2602574"/>
    <lineage>
        <taxon>Bacteria</taxon>
        <taxon>Pseudomonadati</taxon>
        <taxon>Pseudomonadota</taxon>
        <taxon>Alphaproteobacteria</taxon>
        <taxon>Rickettsiales</taxon>
        <taxon>Candidatus Midichloriaceae</taxon>
        <taxon>Candidatus Aquarickettsia</taxon>
    </lineage>
</organism>
<dbReference type="CDD" id="cd16964">
    <property type="entry name" value="YqgF"/>
    <property type="match status" value="1"/>
</dbReference>
<reference evidence="8" key="1">
    <citation type="submission" date="2018-11" db="EMBL/GenBank/DDBJ databases">
        <title>Phylogenetic, genomic, and biogeographic characterization of a novel and ubiquitous marine invertebrate-associated Rickettsiales parasite, Candidatus Marinoinvertebrata rohwerii, gen. nov., sp. nov.</title>
        <authorList>
            <person name="Klinges J.G."/>
            <person name="Rosales S.M."/>
            <person name="Mcminds R."/>
            <person name="Shaver E.C."/>
            <person name="Shantz A."/>
            <person name="Peters E.C."/>
            <person name="Burkepile D.E."/>
            <person name="Silliman B.R."/>
            <person name="Vega Thurber R.L."/>
        </authorList>
    </citation>
    <scope>NUCLEOTIDE SEQUENCE [LARGE SCALE GENOMIC DNA]</scope>
    <source>
        <strain evidence="8">a_cerv_44</strain>
    </source>
</reference>
<protein>
    <recommendedName>
        <fullName evidence="5">Putative pre-16S rRNA nuclease</fullName>
        <ecNumber evidence="5">3.1.-.-</ecNumber>
    </recommendedName>
</protein>
<dbReference type="EMBL" id="RXFM01000026">
    <property type="protein sequence ID" value="RST68527.1"/>
    <property type="molecule type" value="Genomic_DNA"/>
</dbReference>
<evidence type="ECO:0000256" key="1">
    <source>
        <dbReference type="ARBA" id="ARBA00022490"/>
    </source>
</evidence>
<evidence type="ECO:0000256" key="2">
    <source>
        <dbReference type="ARBA" id="ARBA00022517"/>
    </source>
</evidence>
<dbReference type="GO" id="GO:0005737">
    <property type="term" value="C:cytoplasm"/>
    <property type="evidence" value="ECO:0007669"/>
    <property type="project" value="UniProtKB-SubCell"/>
</dbReference>
<dbReference type="RefSeq" id="WP_126044600.1">
    <property type="nucleotide sequence ID" value="NZ_RXFM01000026.1"/>
</dbReference>